<evidence type="ECO:0000313" key="7">
    <source>
        <dbReference type="Proteomes" id="UP000598146"/>
    </source>
</evidence>
<reference evidence="6" key="1">
    <citation type="submission" date="2020-11" db="EMBL/GenBank/DDBJ databases">
        <title>Isolation and identification of active actinomycetes.</title>
        <authorList>
            <person name="Sun X."/>
        </authorList>
    </citation>
    <scope>NUCLEOTIDE SEQUENCE</scope>
    <source>
        <strain evidence="6">NEAU-A11</strain>
    </source>
</reference>
<keyword evidence="7" id="KW-1185">Reference proteome</keyword>
<dbReference type="InterPro" id="IPR050482">
    <property type="entry name" value="Sensor_HK_TwoCompSys"/>
</dbReference>
<dbReference type="Proteomes" id="UP000598146">
    <property type="component" value="Unassembled WGS sequence"/>
</dbReference>
<dbReference type="EC" id="2.7.13.3" evidence="2"/>
<dbReference type="EMBL" id="JADQTO010000004">
    <property type="protein sequence ID" value="MBG0561960.1"/>
    <property type="molecule type" value="Genomic_DNA"/>
</dbReference>
<comment type="catalytic activity">
    <reaction evidence="1">
        <text>ATP + protein L-histidine = ADP + protein N-phospho-L-histidine.</text>
        <dbReference type="EC" id="2.7.13.3"/>
    </reaction>
</comment>
<dbReference type="AlphaFoldDB" id="A0A931FX09"/>
<dbReference type="CDD" id="cd16917">
    <property type="entry name" value="HATPase_UhpB-NarQ-NarX-like"/>
    <property type="match status" value="1"/>
</dbReference>
<evidence type="ECO:0000256" key="1">
    <source>
        <dbReference type="ARBA" id="ARBA00000085"/>
    </source>
</evidence>
<accession>A0A931FX09</accession>
<dbReference type="PANTHER" id="PTHR24421">
    <property type="entry name" value="NITRATE/NITRITE SENSOR PROTEIN NARX-RELATED"/>
    <property type="match status" value="1"/>
</dbReference>
<keyword evidence="3" id="KW-0808">Transferase</keyword>
<dbReference type="PANTHER" id="PTHR24421:SF10">
    <property type="entry name" value="NITRATE_NITRITE SENSOR PROTEIN NARQ"/>
    <property type="match status" value="1"/>
</dbReference>
<dbReference type="RefSeq" id="WP_196413743.1">
    <property type="nucleotide sequence ID" value="NZ_JADQTO010000004.1"/>
</dbReference>
<keyword evidence="4" id="KW-0418">Kinase</keyword>
<sequence>MVGDFDLPRSLDVSAYRIAQEALSNVLRHAGLVPTRLRLCHSGDTLTVEVTNDPSDSVVPDATVGGHGLIGMRERVGLFGGALRAGPRPSGGYAVCATFPIRRTR</sequence>
<evidence type="ECO:0000256" key="4">
    <source>
        <dbReference type="ARBA" id="ARBA00022777"/>
    </source>
</evidence>
<evidence type="ECO:0000256" key="5">
    <source>
        <dbReference type="ARBA" id="ARBA00023012"/>
    </source>
</evidence>
<proteinExistence type="predicted"/>
<keyword evidence="5" id="KW-0902">Two-component regulatory system</keyword>
<dbReference type="GO" id="GO:0004673">
    <property type="term" value="F:protein histidine kinase activity"/>
    <property type="evidence" value="ECO:0007669"/>
    <property type="project" value="UniProtKB-EC"/>
</dbReference>
<organism evidence="6 7">
    <name type="scientific">Actinoplanes aureus</name>
    <dbReference type="NCBI Taxonomy" id="2792083"/>
    <lineage>
        <taxon>Bacteria</taxon>
        <taxon>Bacillati</taxon>
        <taxon>Actinomycetota</taxon>
        <taxon>Actinomycetes</taxon>
        <taxon>Micromonosporales</taxon>
        <taxon>Micromonosporaceae</taxon>
        <taxon>Actinoplanes</taxon>
    </lineage>
</organism>
<dbReference type="SUPFAM" id="SSF55874">
    <property type="entry name" value="ATPase domain of HSP90 chaperone/DNA topoisomerase II/histidine kinase"/>
    <property type="match status" value="1"/>
</dbReference>
<evidence type="ECO:0000256" key="3">
    <source>
        <dbReference type="ARBA" id="ARBA00022679"/>
    </source>
</evidence>
<comment type="caution">
    <text evidence="6">The sequence shown here is derived from an EMBL/GenBank/DDBJ whole genome shotgun (WGS) entry which is preliminary data.</text>
</comment>
<protein>
    <recommendedName>
        <fullName evidence="2">histidine kinase</fullName>
        <ecNumber evidence="2">2.7.13.3</ecNumber>
    </recommendedName>
</protein>
<dbReference type="GO" id="GO:0000160">
    <property type="term" value="P:phosphorelay signal transduction system"/>
    <property type="evidence" value="ECO:0007669"/>
    <property type="project" value="UniProtKB-KW"/>
</dbReference>
<dbReference type="InterPro" id="IPR036890">
    <property type="entry name" value="HATPase_C_sf"/>
</dbReference>
<dbReference type="Gene3D" id="3.30.565.10">
    <property type="entry name" value="Histidine kinase-like ATPase, C-terminal domain"/>
    <property type="match status" value="1"/>
</dbReference>
<gene>
    <name evidence="6" type="ORF">I4J89_10840</name>
</gene>
<name>A0A931FX09_9ACTN</name>
<evidence type="ECO:0000313" key="6">
    <source>
        <dbReference type="EMBL" id="MBG0561960.1"/>
    </source>
</evidence>
<evidence type="ECO:0000256" key="2">
    <source>
        <dbReference type="ARBA" id="ARBA00012438"/>
    </source>
</evidence>